<evidence type="ECO:0000256" key="1">
    <source>
        <dbReference type="SAM" id="MobiDB-lite"/>
    </source>
</evidence>
<feature type="compositionally biased region" description="Low complexity" evidence="1">
    <location>
        <begin position="60"/>
        <end position="92"/>
    </location>
</feature>
<organism evidence="2">
    <name type="scientific">Vitrella brassicaformis</name>
    <dbReference type="NCBI Taxonomy" id="1169539"/>
    <lineage>
        <taxon>Eukaryota</taxon>
        <taxon>Sar</taxon>
        <taxon>Alveolata</taxon>
        <taxon>Colpodellida</taxon>
        <taxon>Vitrellaceae</taxon>
        <taxon>Vitrella</taxon>
    </lineage>
</organism>
<feature type="region of interest" description="Disordered" evidence="1">
    <location>
        <begin position="42"/>
        <end position="92"/>
    </location>
</feature>
<reference evidence="2" key="1">
    <citation type="submission" date="2021-01" db="EMBL/GenBank/DDBJ databases">
        <authorList>
            <person name="Corre E."/>
            <person name="Pelletier E."/>
            <person name="Niang G."/>
            <person name="Scheremetjew M."/>
            <person name="Finn R."/>
            <person name="Kale V."/>
            <person name="Holt S."/>
            <person name="Cochrane G."/>
            <person name="Meng A."/>
            <person name="Brown T."/>
            <person name="Cohen L."/>
        </authorList>
    </citation>
    <scope>NUCLEOTIDE SEQUENCE</scope>
    <source>
        <strain evidence="2">CCMP3346</strain>
    </source>
</reference>
<protein>
    <submittedName>
        <fullName evidence="2">Uncharacterized protein</fullName>
    </submittedName>
</protein>
<evidence type="ECO:0000313" key="2">
    <source>
        <dbReference type="EMBL" id="CAD9072357.1"/>
    </source>
</evidence>
<sequence length="201" mass="21415">MSTAGRLSGGRAVLWDRTRPTTMHSRAERCLLMTAAPRSVDVSPADGGHIGGGSIGAGGAAAESQQQHEGGGSSLSAGLTAPMQHPHQQQQQQYPCVDCPLFPFESGTLQKILDPKAADWDGFAKSVGDVNEPMKERDVFRRIRYMLGRSCLGQDLLVVHACDDTTRHLAHHLIDQRGMAAAAGAIVIGRKPSPGREGRAE</sequence>
<feature type="compositionally biased region" description="Gly residues" evidence="1">
    <location>
        <begin position="48"/>
        <end position="59"/>
    </location>
</feature>
<dbReference type="AlphaFoldDB" id="A0A7S1KFM1"/>
<dbReference type="EMBL" id="HBGB01046695">
    <property type="protein sequence ID" value="CAD9072357.1"/>
    <property type="molecule type" value="Transcribed_RNA"/>
</dbReference>
<gene>
    <name evidence="2" type="ORF">VBRA1451_LOCUS27440</name>
</gene>
<proteinExistence type="predicted"/>
<accession>A0A7S1KFM1</accession>
<name>A0A7S1KFM1_9ALVE</name>